<dbReference type="InterPro" id="IPR016188">
    <property type="entry name" value="PurM-like_N"/>
</dbReference>
<evidence type="ECO:0000259" key="3">
    <source>
        <dbReference type="Pfam" id="PF00586"/>
    </source>
</evidence>
<organism evidence="5 6">
    <name type="scientific">Thiorhodococcus minor</name>
    <dbReference type="NCBI Taxonomy" id="57489"/>
    <lineage>
        <taxon>Bacteria</taxon>
        <taxon>Pseudomonadati</taxon>
        <taxon>Pseudomonadota</taxon>
        <taxon>Gammaproteobacteria</taxon>
        <taxon>Chromatiales</taxon>
        <taxon>Chromatiaceae</taxon>
        <taxon>Thiorhodococcus</taxon>
    </lineage>
</organism>
<keyword evidence="2" id="KW-0067">ATP-binding</keyword>
<dbReference type="NCBIfam" id="TIGR01379">
    <property type="entry name" value="thiL"/>
    <property type="match status" value="1"/>
</dbReference>
<comment type="caution">
    <text evidence="2">Lacks conserved residue(s) required for the propagation of feature annotation.</text>
</comment>
<evidence type="ECO:0000313" key="5">
    <source>
        <dbReference type="EMBL" id="NEV62478.1"/>
    </source>
</evidence>
<evidence type="ECO:0000313" key="6">
    <source>
        <dbReference type="Proteomes" id="UP000483379"/>
    </source>
</evidence>
<feature type="binding site" evidence="2">
    <location>
        <position position="52"/>
    </location>
    <ligand>
        <name>substrate</name>
    </ligand>
</feature>
<dbReference type="AlphaFoldDB" id="A0A6M0JY82"/>
<keyword evidence="2" id="KW-0460">Magnesium</keyword>
<feature type="binding site" evidence="2">
    <location>
        <position position="28"/>
    </location>
    <ligand>
        <name>Mg(2+)</name>
        <dbReference type="ChEBI" id="CHEBI:18420"/>
        <label>4</label>
    </ligand>
</feature>
<comment type="caution">
    <text evidence="5">The sequence shown here is derived from an EMBL/GenBank/DDBJ whole genome shotgun (WGS) entry which is preliminary data.</text>
</comment>
<comment type="catalytic activity">
    <reaction evidence="2">
        <text>thiamine phosphate + ATP = thiamine diphosphate + ADP</text>
        <dbReference type="Rhea" id="RHEA:15913"/>
        <dbReference type="ChEBI" id="CHEBI:30616"/>
        <dbReference type="ChEBI" id="CHEBI:37575"/>
        <dbReference type="ChEBI" id="CHEBI:58937"/>
        <dbReference type="ChEBI" id="CHEBI:456216"/>
        <dbReference type="EC" id="2.7.4.16"/>
    </reaction>
</comment>
<dbReference type="PANTHER" id="PTHR30270">
    <property type="entry name" value="THIAMINE-MONOPHOSPHATE KINASE"/>
    <property type="match status" value="1"/>
</dbReference>
<feature type="binding site" evidence="2">
    <location>
        <position position="28"/>
    </location>
    <ligand>
        <name>Mg(2+)</name>
        <dbReference type="ChEBI" id="CHEBI:18420"/>
        <label>3</label>
    </ligand>
</feature>
<dbReference type="GO" id="GO:0000287">
    <property type="term" value="F:magnesium ion binding"/>
    <property type="evidence" value="ECO:0007669"/>
    <property type="project" value="UniProtKB-UniRule"/>
</dbReference>
<dbReference type="EMBL" id="JAAIJQ010000029">
    <property type="protein sequence ID" value="NEV62478.1"/>
    <property type="molecule type" value="Genomic_DNA"/>
</dbReference>
<dbReference type="PIRSF" id="PIRSF005303">
    <property type="entry name" value="Thiam_monoph_kin"/>
    <property type="match status" value="1"/>
</dbReference>
<feature type="binding site" evidence="2">
    <location>
        <begin position="119"/>
        <end position="120"/>
    </location>
    <ligand>
        <name>ATP</name>
        <dbReference type="ChEBI" id="CHEBI:30616"/>
    </ligand>
</feature>
<feature type="binding site" evidence="2">
    <location>
        <position position="207"/>
    </location>
    <ligand>
        <name>ATP</name>
        <dbReference type="ChEBI" id="CHEBI:30616"/>
    </ligand>
</feature>
<evidence type="ECO:0000256" key="1">
    <source>
        <dbReference type="ARBA" id="ARBA00022977"/>
    </source>
</evidence>
<dbReference type="Pfam" id="PF00586">
    <property type="entry name" value="AIRS"/>
    <property type="match status" value="1"/>
</dbReference>
<feature type="binding site" evidence="2">
    <location>
        <position position="120"/>
    </location>
    <ligand>
        <name>Mg(2+)</name>
        <dbReference type="ChEBI" id="CHEBI:18420"/>
        <label>1</label>
    </ligand>
</feature>
<comment type="similarity">
    <text evidence="2">Belongs to the thiamine-monophosphate kinase family.</text>
</comment>
<dbReference type="PANTHER" id="PTHR30270:SF0">
    <property type="entry name" value="THIAMINE-MONOPHOSPHATE KINASE"/>
    <property type="match status" value="1"/>
</dbReference>
<feature type="binding site" evidence="2">
    <location>
        <position position="256"/>
    </location>
    <ligand>
        <name>substrate</name>
    </ligand>
</feature>
<protein>
    <recommendedName>
        <fullName evidence="2">Thiamine-monophosphate kinase</fullName>
        <shortName evidence="2">TMP kinase</shortName>
        <shortName evidence="2">Thiamine-phosphate kinase</shortName>
        <ecNumber evidence="2">2.7.4.16</ecNumber>
    </recommendedName>
</protein>
<dbReference type="Pfam" id="PF02769">
    <property type="entry name" value="AIRS_C"/>
    <property type="match status" value="1"/>
</dbReference>
<dbReference type="SUPFAM" id="SSF56042">
    <property type="entry name" value="PurM C-terminal domain-like"/>
    <property type="match status" value="1"/>
</dbReference>
<dbReference type="InterPro" id="IPR010918">
    <property type="entry name" value="PurM-like_C_dom"/>
</dbReference>
<feature type="binding site" evidence="2">
    <location>
        <position position="208"/>
    </location>
    <ligand>
        <name>Mg(2+)</name>
        <dbReference type="ChEBI" id="CHEBI:18420"/>
        <label>5</label>
    </ligand>
</feature>
<dbReference type="GO" id="GO:0009228">
    <property type="term" value="P:thiamine biosynthetic process"/>
    <property type="evidence" value="ECO:0007669"/>
    <property type="project" value="UniProtKB-KW"/>
</dbReference>
<dbReference type="GO" id="GO:0005524">
    <property type="term" value="F:ATP binding"/>
    <property type="evidence" value="ECO:0007669"/>
    <property type="project" value="UniProtKB-UniRule"/>
</dbReference>
<dbReference type="GO" id="GO:0009030">
    <property type="term" value="F:thiamine-phosphate kinase activity"/>
    <property type="evidence" value="ECO:0007669"/>
    <property type="project" value="UniProtKB-UniRule"/>
</dbReference>
<dbReference type="GO" id="GO:0009229">
    <property type="term" value="P:thiamine diphosphate biosynthetic process"/>
    <property type="evidence" value="ECO:0007669"/>
    <property type="project" value="UniProtKB-UniRule"/>
</dbReference>
<comment type="miscellaneous">
    <text evidence="2">Reaction mechanism of ThiL seems to utilize a direct, inline transfer of the gamma-phosphate of ATP to TMP rather than a phosphorylated enzyme intermediate.</text>
</comment>
<proteinExistence type="inferred from homology"/>
<evidence type="ECO:0000259" key="4">
    <source>
        <dbReference type="Pfam" id="PF02769"/>
    </source>
</evidence>
<dbReference type="UniPathway" id="UPA00060">
    <property type="reaction ID" value="UER00142"/>
</dbReference>
<feature type="binding site" evidence="2">
    <location>
        <position position="45"/>
    </location>
    <ligand>
        <name>Mg(2+)</name>
        <dbReference type="ChEBI" id="CHEBI:18420"/>
        <label>1</label>
    </ligand>
</feature>
<keyword evidence="2" id="KW-0479">Metal-binding</keyword>
<keyword evidence="2" id="KW-0547">Nucleotide-binding</keyword>
<name>A0A6M0JY82_9GAMM</name>
<dbReference type="CDD" id="cd02194">
    <property type="entry name" value="ThiL"/>
    <property type="match status" value="1"/>
</dbReference>
<dbReference type="RefSeq" id="WP_164452948.1">
    <property type="nucleotide sequence ID" value="NZ_JAAIJQ010000029.1"/>
</dbReference>
<feature type="binding site" evidence="2">
    <location>
        <position position="312"/>
    </location>
    <ligand>
        <name>substrate</name>
    </ligand>
</feature>
<feature type="binding site" evidence="2">
    <location>
        <position position="45"/>
    </location>
    <ligand>
        <name>Mg(2+)</name>
        <dbReference type="ChEBI" id="CHEBI:18420"/>
        <label>2</label>
    </ligand>
</feature>
<dbReference type="HAMAP" id="MF_02128">
    <property type="entry name" value="TMP_kinase"/>
    <property type="match status" value="1"/>
</dbReference>
<feature type="binding site" evidence="2">
    <location>
        <position position="73"/>
    </location>
    <ligand>
        <name>Mg(2+)</name>
        <dbReference type="ChEBI" id="CHEBI:18420"/>
        <label>4</label>
    </ligand>
</feature>
<dbReference type="EC" id="2.7.4.16" evidence="2"/>
<keyword evidence="2 5" id="KW-0418">Kinase</keyword>
<keyword evidence="6" id="KW-1185">Reference proteome</keyword>
<feature type="binding site" evidence="2">
    <location>
        <position position="144"/>
    </location>
    <ligand>
        <name>ATP</name>
        <dbReference type="ChEBI" id="CHEBI:30616"/>
    </ligand>
</feature>
<feature type="domain" description="PurM-like C-terminal" evidence="4">
    <location>
        <begin position="148"/>
        <end position="295"/>
    </location>
</feature>
<sequence>MSEFDLIRRYFADIGPVRPDAALGVGDDCALLEIPPGQALAVSIDTLVSGVHFFPDCDPERLGHKSLAVGLSDLAAMGAEPAWSTLALTLPAVDEDWLRSFSRGFARLSAAHGVRLVGGDTTRGPLSVSVQVHGLVPPGGAIRRSGARPGDRVFVSGTLGDAGLALRQILDGADVDEALRGRLECPEPRVRLGRGLRGLATAMIDLSDGLAADLGHVLQASGVGAELELARLPLSPMVADVVQRAGDWSLPLSSGDDYELCFCAAEADAARVEAIAQAAGCQVTAIGTLSKVSGLRCRLPSGDLLETGMTGYDHFSAG</sequence>
<comment type="pathway">
    <text evidence="2">Cofactor biosynthesis; thiamine diphosphate biosynthesis; thiamine diphosphate from thiamine phosphate: step 1/1.</text>
</comment>
<dbReference type="InterPro" id="IPR036676">
    <property type="entry name" value="PurM-like_C_sf"/>
</dbReference>
<dbReference type="SUPFAM" id="SSF55326">
    <property type="entry name" value="PurM N-terminal domain-like"/>
    <property type="match status" value="1"/>
</dbReference>
<dbReference type="InterPro" id="IPR006283">
    <property type="entry name" value="ThiL-like"/>
</dbReference>
<feature type="binding site" evidence="2">
    <location>
        <position position="73"/>
    </location>
    <ligand>
        <name>Mg(2+)</name>
        <dbReference type="ChEBI" id="CHEBI:18420"/>
        <label>3</label>
    </ligand>
</feature>
<evidence type="ECO:0000256" key="2">
    <source>
        <dbReference type="HAMAP-Rule" id="MF_02128"/>
    </source>
</evidence>
<feature type="binding site" evidence="2">
    <location>
        <position position="205"/>
    </location>
    <ligand>
        <name>Mg(2+)</name>
        <dbReference type="ChEBI" id="CHEBI:18420"/>
        <label>3</label>
    </ligand>
</feature>
<keyword evidence="1 2" id="KW-0784">Thiamine biosynthesis</keyword>
<reference evidence="5 6" key="1">
    <citation type="submission" date="2020-02" db="EMBL/GenBank/DDBJ databases">
        <title>Genome sequences of Thiorhodococcus mannitoliphagus and Thiorhodococcus minor, purple sulfur photosynthetic bacteria in the gammaproteobacterial family, Chromatiaceae.</title>
        <authorList>
            <person name="Aviles F.A."/>
            <person name="Meyer T.E."/>
            <person name="Kyndt J.A."/>
        </authorList>
    </citation>
    <scope>NUCLEOTIDE SEQUENCE [LARGE SCALE GENOMIC DNA]</scope>
    <source>
        <strain evidence="5 6">DSM 11518</strain>
    </source>
</reference>
<feature type="binding site" evidence="2">
    <location>
        <position position="43"/>
    </location>
    <ligand>
        <name>Mg(2+)</name>
        <dbReference type="ChEBI" id="CHEBI:18420"/>
        <label>4</label>
    </ligand>
</feature>
<comment type="function">
    <text evidence="2">Catalyzes the ATP-dependent phosphorylation of thiamine-monophosphate (TMP) to form thiamine-pyrophosphate (TPP), the active form of vitamin B1.</text>
</comment>
<feature type="binding site" evidence="2">
    <location>
        <position position="73"/>
    </location>
    <ligand>
        <name>Mg(2+)</name>
        <dbReference type="ChEBI" id="CHEBI:18420"/>
        <label>2</label>
    </ligand>
</feature>
<gene>
    <name evidence="2 5" type="primary">thiL</name>
    <name evidence="5" type="ORF">G3446_11345</name>
</gene>
<dbReference type="Proteomes" id="UP000483379">
    <property type="component" value="Unassembled WGS sequence"/>
</dbReference>
<keyword evidence="2 5" id="KW-0808">Transferase</keyword>
<accession>A0A6M0JY82</accession>
<dbReference type="InterPro" id="IPR036921">
    <property type="entry name" value="PurM-like_N_sf"/>
</dbReference>
<dbReference type="Gene3D" id="3.30.1330.10">
    <property type="entry name" value="PurM-like, N-terminal domain"/>
    <property type="match status" value="1"/>
</dbReference>
<feature type="domain" description="PurM-like N-terminal" evidence="3">
    <location>
        <begin position="26"/>
        <end position="136"/>
    </location>
</feature>
<dbReference type="Gene3D" id="3.90.650.10">
    <property type="entry name" value="PurM-like C-terminal domain"/>
    <property type="match status" value="1"/>
</dbReference>